<gene>
    <name evidence="2" type="ORF">GP475_00075</name>
</gene>
<dbReference type="Gene3D" id="3.90.1300.10">
    <property type="entry name" value="Amidase signature (AS) domain"/>
    <property type="match status" value="1"/>
</dbReference>
<dbReference type="EMBL" id="CP046884">
    <property type="protein sequence ID" value="QNQ89204.1"/>
    <property type="molecule type" value="Genomic_DNA"/>
</dbReference>
<dbReference type="InterPro" id="IPR000120">
    <property type="entry name" value="Amidase"/>
</dbReference>
<dbReference type="GO" id="GO:0003824">
    <property type="term" value="F:catalytic activity"/>
    <property type="evidence" value="ECO:0007669"/>
    <property type="project" value="InterPro"/>
</dbReference>
<organism evidence="2 3">
    <name type="scientific">Corynebacterium poyangense</name>
    <dbReference type="NCBI Taxonomy" id="2684405"/>
    <lineage>
        <taxon>Bacteria</taxon>
        <taxon>Bacillati</taxon>
        <taxon>Actinomycetota</taxon>
        <taxon>Actinomycetes</taxon>
        <taxon>Mycobacteriales</taxon>
        <taxon>Corynebacteriaceae</taxon>
        <taxon>Corynebacterium</taxon>
    </lineage>
</organism>
<dbReference type="KEGG" id="cpoy:GP475_00075"/>
<reference evidence="2 3" key="1">
    <citation type="submission" date="2019-12" db="EMBL/GenBank/DDBJ databases">
        <title>Corynebacterium sp. nov., isolated from feces of the Anser Albifrons in China.</title>
        <authorList>
            <person name="Liu Q."/>
        </authorList>
    </citation>
    <scope>NUCLEOTIDE SEQUENCE [LARGE SCALE GENOMIC DNA]</scope>
    <source>
        <strain evidence="2 3">4H37-19</strain>
    </source>
</reference>
<dbReference type="InterPro" id="IPR036928">
    <property type="entry name" value="AS_sf"/>
</dbReference>
<dbReference type="SUPFAM" id="SSF75304">
    <property type="entry name" value="Amidase signature (AS) enzymes"/>
    <property type="match status" value="1"/>
</dbReference>
<name>A0A7H0SKX9_9CORY</name>
<dbReference type="AlphaFoldDB" id="A0A7H0SKX9"/>
<evidence type="ECO:0000313" key="3">
    <source>
        <dbReference type="Proteomes" id="UP000516320"/>
    </source>
</evidence>
<dbReference type="Proteomes" id="UP000516320">
    <property type="component" value="Chromosome"/>
</dbReference>
<dbReference type="InterPro" id="IPR023631">
    <property type="entry name" value="Amidase_dom"/>
</dbReference>
<proteinExistence type="predicted"/>
<dbReference type="PANTHER" id="PTHR11895">
    <property type="entry name" value="TRANSAMIDASE"/>
    <property type="match status" value="1"/>
</dbReference>
<sequence>MEKTLECYNTLGLATLARALRSGDASAVELVEYCISRIHDLDPQIQAWVEVFEQRAKEKAKEADRTPADARGPLHGIPFGVKDIIDVAGFRTGCGSNLTSGHSAVATGDVVTALEQCGAIALGKTVTTEFAYFQPGPTRNPLNYKHTPGGSSSGSAAAVAAGMVPLAIGTQTAASLIRPAAYCGVYGYVAPVGTWSTKGIVGLSSSLDSVGFFSADIEGIEIIEKIETGDTPRKEKPRVLTWIPDHTFSCESTMIERLLEISEELTGQGYFVDQVELDEEANALIENHSTIMAYEACRERRELLKQLDSVSEPLAELLETGTAISTSRYLAAKKETYNWRKRLTDRFRDTIFLAPSALGPAPIGLETTGSPIMSRPWQVLGWPTLNIPETVVKTSSHLPRGIQLIGPPNLKKSLVQAAILLNQDAK</sequence>
<feature type="domain" description="Amidase" evidence="1">
    <location>
        <begin position="29"/>
        <end position="297"/>
    </location>
</feature>
<evidence type="ECO:0000259" key="1">
    <source>
        <dbReference type="Pfam" id="PF01425"/>
    </source>
</evidence>
<dbReference type="PANTHER" id="PTHR11895:SF176">
    <property type="entry name" value="AMIDASE AMID-RELATED"/>
    <property type="match status" value="1"/>
</dbReference>
<dbReference type="Pfam" id="PF01425">
    <property type="entry name" value="Amidase"/>
    <property type="match status" value="1"/>
</dbReference>
<keyword evidence="3" id="KW-1185">Reference proteome</keyword>
<evidence type="ECO:0000313" key="2">
    <source>
        <dbReference type="EMBL" id="QNQ89204.1"/>
    </source>
</evidence>
<accession>A0A7H0SKX9</accession>
<protein>
    <submittedName>
        <fullName evidence="2">Amidase</fullName>
    </submittedName>
</protein>